<dbReference type="EMBL" id="MKFU01000065">
    <property type="protein sequence ID" value="OHY88809.1"/>
    <property type="molecule type" value="Genomic_DNA"/>
</dbReference>
<dbReference type="PROSITE" id="PS51723">
    <property type="entry name" value="PEPTIDASE_M60"/>
    <property type="match status" value="1"/>
</dbReference>
<dbReference type="InterPro" id="IPR040711">
    <property type="entry name" value="IMPa_N_2"/>
</dbReference>
<dbReference type="RefSeq" id="WP_042021002.1">
    <property type="nucleotide sequence ID" value="NZ_CDBW01000021.1"/>
</dbReference>
<evidence type="ECO:0000313" key="3">
    <source>
        <dbReference type="EMBL" id="OHY88809.1"/>
    </source>
</evidence>
<evidence type="ECO:0000256" key="1">
    <source>
        <dbReference type="SAM" id="MobiDB-lite"/>
    </source>
</evidence>
<evidence type="ECO:0000259" key="2">
    <source>
        <dbReference type="PROSITE" id="PS51723"/>
    </source>
</evidence>
<dbReference type="Proteomes" id="UP000179934">
    <property type="component" value="Unassembled WGS sequence"/>
</dbReference>
<dbReference type="GeneID" id="58922545"/>
<dbReference type="Gene3D" id="2.60.120.1250">
    <property type="entry name" value="Peptidase M60, enhancin-like domain 1"/>
    <property type="match status" value="1"/>
</dbReference>
<dbReference type="Pfam" id="PF17291">
    <property type="entry name" value="M60-like_N"/>
    <property type="match status" value="1"/>
</dbReference>
<dbReference type="SMART" id="SM01276">
    <property type="entry name" value="M60-like"/>
    <property type="match status" value="1"/>
</dbReference>
<organism evidence="3 4">
    <name type="scientific">Aeromonas sobria</name>
    <dbReference type="NCBI Taxonomy" id="646"/>
    <lineage>
        <taxon>Bacteria</taxon>
        <taxon>Pseudomonadati</taxon>
        <taxon>Pseudomonadota</taxon>
        <taxon>Gammaproteobacteria</taxon>
        <taxon>Aeromonadales</taxon>
        <taxon>Aeromonadaceae</taxon>
        <taxon>Aeromonas</taxon>
    </lineage>
</organism>
<protein>
    <recommendedName>
        <fullName evidence="2">Peptidase M60 domain-containing protein</fullName>
    </recommendedName>
</protein>
<accession>A0A1S2CL70</accession>
<name>A0A1S2CL70_AERSO</name>
<proteinExistence type="predicted"/>
<dbReference type="Pfam" id="PF18998">
    <property type="entry name" value="Flg_new_2"/>
    <property type="match status" value="1"/>
</dbReference>
<dbReference type="NCBIfam" id="NF038322">
    <property type="entry name" value="ImpA_fam_HExGH"/>
    <property type="match status" value="1"/>
</dbReference>
<dbReference type="InterPro" id="IPR031161">
    <property type="entry name" value="Peptidase_M60_dom"/>
</dbReference>
<reference evidence="3 4" key="1">
    <citation type="submission" date="2016-09" db="EMBL/GenBank/DDBJ databases">
        <title>Draft Genome Sequence of Aeromonas sobria Strain 08005, Isolated from Sick Rana catesbeiana.</title>
        <authorList>
            <person name="Yang Q."/>
        </authorList>
    </citation>
    <scope>NUCLEOTIDE SEQUENCE [LARGE SCALE GENOMIC DNA]</scope>
    <source>
        <strain evidence="3 4">08005</strain>
    </source>
</reference>
<feature type="region of interest" description="Disordered" evidence="1">
    <location>
        <begin position="20"/>
        <end position="53"/>
    </location>
</feature>
<dbReference type="InterPro" id="IPR035423">
    <property type="entry name" value="M60-like_N"/>
</dbReference>
<dbReference type="STRING" id="646.BJD16_06315"/>
<dbReference type="Pfam" id="PF18650">
    <property type="entry name" value="IMPa_N_2"/>
    <property type="match status" value="1"/>
</dbReference>
<dbReference type="AlphaFoldDB" id="A0A1S2CL70"/>
<evidence type="ECO:0000313" key="4">
    <source>
        <dbReference type="Proteomes" id="UP000179934"/>
    </source>
</evidence>
<comment type="caution">
    <text evidence="3">The sequence shown here is derived from an EMBL/GenBank/DDBJ whole genome shotgun (WGS) entry which is preliminary data.</text>
</comment>
<dbReference type="InterPro" id="IPR044060">
    <property type="entry name" value="Bacterial_rp_domain"/>
</dbReference>
<dbReference type="InterPro" id="IPR041549">
    <property type="entry name" value="IMPa_helical"/>
</dbReference>
<gene>
    <name evidence="3" type="ORF">BJD16_06315</name>
</gene>
<feature type="compositionally biased region" description="Polar residues" evidence="1">
    <location>
        <begin position="40"/>
        <end position="53"/>
    </location>
</feature>
<sequence>MKKIVLTPLLVLLVTGCGGGDGEQDETYPRPPTDTHYFEASSQSSPGGQLNPTSLRMAAGEQGRFSVQADSGYVLTEITGCDGTLEGLTYTTGPMRSDCQVSASFTQESAAVYFNATTQASQGGALSPDALRLTVGEQGRFTAQPESGFVLAQITGCEGTLTGNTYTTAPMRADCQISARFISNAANAIAREDHTLASEQSLIAHARSAIVDSEAHRSELVRSLYQGMAQISWNPSHDSITFSSFQPESTVTLLPSNINGKGESEIRGLVIVSEQADYRQAAMGANLFSVDRTAQSEALLKGLIGWLTRGKDSDGLRILTAQMPSRADSWYFPHNEGVRDWLKAIYPDKHSINPANACDYQALSDCIDTMAPELIVISDIDRQGLGYQGIAQAIAKAKAAGIPLLLSNYRRDASPLLSPLYLDMGLVTWGNYWSKLRASNLAVNTIMAPDAQLMAVDTLLGNLQTRNFTTQWLDSCGGNFINCSGSESFNQQFKLGADWLRNAAITLDKAGISPFARDGVTLLPATLLLADKYRAAIDYPIAWDEHQSWQQAMFADWLVSYARTRTPAQPDLGEYVTDRSKVVKKQAAHYAYPATLADNRRISVPYSGQWTTTGWYALPGQIITLRRTDNADVSATVRLNYHRPNTNRAYEQKVYRAPLELTTGRLTLAKGGSVTFTSPYGGPIYLYLEGGAASLAVQVSATGVTRHPAIMDFSDEQQIREFNERLEQTELPHIDLRADSAEQHLRRDRFTKAVGGVIPDTNALLDSIARDHINGVYTLAGLKIQGKGLDESLPADVKNACVALLGEGCFDESLHTRTIIQHANYDQNAHCGSGCSGNPWDSSGNISPTGWLDNHELGHNLQTNRLNVQYAAAGDADNWSGYGSRAGENSNNIFPYVVKWRAHYQRDGNTAPIKDGHMNHKDLFYVFMSDAAQVRDKSGRRIVLGANCKVLDTGESRYEAPWKSNAYAVHNGYRMAFYIQMALRAHGMILTDGTRLNDGFTIFTLLYQHSRIFGAAADSEAQWNANKDTLGFSLFPYSGHAIYGGKWVRDIPGNDFMLVALSRLTGWDWRNHFDLLGLRYSSLAVAQVQANQRYGSLPMGMYVLEDDLPPVNMSEGVTFLPLSASNAATLWPRGNGSPATCPTS</sequence>
<feature type="domain" description="Peptidase M60" evidence="2">
    <location>
        <begin position="608"/>
        <end position="986"/>
    </location>
</feature>
<dbReference type="OrthoDB" id="9122461at2"/>
<dbReference type="PROSITE" id="PS51257">
    <property type="entry name" value="PROKAR_LIPOPROTEIN"/>
    <property type="match status" value="1"/>
</dbReference>
<dbReference type="Pfam" id="PF18642">
    <property type="entry name" value="IMPa_helical"/>
    <property type="match status" value="1"/>
</dbReference>